<dbReference type="Gene3D" id="1.20.120.520">
    <property type="entry name" value="nmb1532 protein domain like"/>
    <property type="match status" value="1"/>
</dbReference>
<protein>
    <recommendedName>
        <fullName evidence="1">Hemerythrin-like domain-containing protein</fullName>
    </recommendedName>
</protein>
<comment type="caution">
    <text evidence="2">The sequence shown here is derived from an EMBL/GenBank/DDBJ whole genome shotgun (WGS) entry which is preliminary data.</text>
</comment>
<dbReference type="InterPro" id="IPR012312">
    <property type="entry name" value="Hemerythrin-like"/>
</dbReference>
<dbReference type="EMBL" id="BMWP01000001">
    <property type="protein sequence ID" value="GGW22248.1"/>
    <property type="molecule type" value="Genomic_DNA"/>
</dbReference>
<dbReference type="AlphaFoldDB" id="A0A918MHE7"/>
<evidence type="ECO:0000313" key="3">
    <source>
        <dbReference type="Proteomes" id="UP000634668"/>
    </source>
</evidence>
<dbReference type="Proteomes" id="UP000634668">
    <property type="component" value="Unassembled WGS sequence"/>
</dbReference>
<reference evidence="2" key="1">
    <citation type="journal article" date="2014" name="Int. J. Syst. Evol. Microbiol.">
        <title>Complete genome sequence of Corynebacterium casei LMG S-19264T (=DSM 44701T), isolated from a smear-ripened cheese.</title>
        <authorList>
            <consortium name="US DOE Joint Genome Institute (JGI-PGF)"/>
            <person name="Walter F."/>
            <person name="Albersmeier A."/>
            <person name="Kalinowski J."/>
            <person name="Ruckert C."/>
        </authorList>
    </citation>
    <scope>NUCLEOTIDE SEQUENCE</scope>
    <source>
        <strain evidence="2">KCTC 12113</strain>
    </source>
</reference>
<keyword evidence="3" id="KW-1185">Reference proteome</keyword>
<feature type="domain" description="Hemerythrin-like" evidence="1">
    <location>
        <begin position="40"/>
        <end position="122"/>
    </location>
</feature>
<name>A0A918MHE7_9FLAO</name>
<reference evidence="2" key="2">
    <citation type="submission" date="2020-09" db="EMBL/GenBank/DDBJ databases">
        <authorList>
            <person name="Sun Q."/>
            <person name="Kim S."/>
        </authorList>
    </citation>
    <scope>NUCLEOTIDE SEQUENCE</scope>
    <source>
        <strain evidence="2">KCTC 12113</strain>
    </source>
</reference>
<evidence type="ECO:0000313" key="2">
    <source>
        <dbReference type="EMBL" id="GGW22248.1"/>
    </source>
</evidence>
<organism evidence="2 3">
    <name type="scientific">Arenibacter certesii</name>
    <dbReference type="NCBI Taxonomy" id="228955"/>
    <lineage>
        <taxon>Bacteria</taxon>
        <taxon>Pseudomonadati</taxon>
        <taxon>Bacteroidota</taxon>
        <taxon>Flavobacteriia</taxon>
        <taxon>Flavobacteriales</taxon>
        <taxon>Flavobacteriaceae</taxon>
        <taxon>Arenibacter</taxon>
    </lineage>
</organism>
<proteinExistence type="predicted"/>
<sequence>MEQKKPIKRHKAMQPLSREHHQGLLLSWKIRTGISKGVSAERIKTYLNWFYATHLVPHFRTEEKLIFPILGNDHELVKRAIAQHRRLERLFNTSTDLDRTISLIEEELEAHIRFEERILFNKIQTVANEQQFETIAKLHPESKFTENSNDVFWE</sequence>
<gene>
    <name evidence="2" type="ORF">GCM10007383_01980</name>
</gene>
<accession>A0A918MHE7</accession>
<dbReference type="Pfam" id="PF01814">
    <property type="entry name" value="Hemerythrin"/>
    <property type="match status" value="1"/>
</dbReference>
<dbReference type="RefSeq" id="WP_026815189.1">
    <property type="nucleotide sequence ID" value="NZ_BMWP01000001.1"/>
</dbReference>
<evidence type="ECO:0000259" key="1">
    <source>
        <dbReference type="Pfam" id="PF01814"/>
    </source>
</evidence>